<dbReference type="SUPFAM" id="SSF56574">
    <property type="entry name" value="Serpins"/>
    <property type="match status" value="1"/>
</dbReference>
<keyword evidence="1 7" id="KW-0646">Protease inhibitor</keyword>
<comment type="similarity">
    <text evidence="3">Belongs to the serpin family.</text>
</comment>
<dbReference type="SMART" id="SM00093">
    <property type="entry name" value="SERPIN"/>
    <property type="match status" value="1"/>
</dbReference>
<dbReference type="Pfam" id="PF00079">
    <property type="entry name" value="Serpin"/>
    <property type="match status" value="1"/>
</dbReference>
<dbReference type="PROSITE" id="PS00284">
    <property type="entry name" value="SERPIN"/>
    <property type="match status" value="1"/>
</dbReference>
<evidence type="ECO:0000259" key="5">
    <source>
        <dbReference type="SMART" id="SM00093"/>
    </source>
</evidence>
<dbReference type="InterPro" id="IPR036186">
    <property type="entry name" value="Serpin_sf"/>
</dbReference>
<protein>
    <submittedName>
        <fullName evidence="7">Serine protease inhibitor 88Ea</fullName>
    </submittedName>
</protein>
<keyword evidence="4" id="KW-0732">Signal</keyword>
<gene>
    <name evidence="7" type="primary">LOC101893554</name>
</gene>
<feature type="signal peptide" evidence="4">
    <location>
        <begin position="1"/>
        <end position="19"/>
    </location>
</feature>
<dbReference type="InterPro" id="IPR042178">
    <property type="entry name" value="Serpin_sf_1"/>
</dbReference>
<name>A0ABM3UKU6_MUSDO</name>
<feature type="chain" id="PRO_5045113959" evidence="4">
    <location>
        <begin position="20"/>
        <end position="422"/>
    </location>
</feature>
<sequence>MRTFSCILLLTALAAQGWAENLCLIDANAADIPKTIRSDLYRGQQEFTLNMLEAIQKATPNENIFFSPYSTFHALLLAYFGADGKTEEELVQGLRLQWAKNKKHVNNGYRLEKQMRYSRTKKMPLEFSAADRIYFDKSINLAACMQENFQDELESLDFRNKAEEGRMEINNWIANLTRNEIPEMLNPGDVTSDSQMVLANAAYFKGQWSDQFDAKDTKQEIFYTTPSQYQFVPMMHKRGVFNMAVDENLGAYVLQMPYLTSHDEEKESEISMVIVLPPFVEGALEKVLSKLKPDSLENALKMASPKEIDISLPKFEFEQNLELVPILRKLGINSLFDHTANLSGFSTESSLMFGDAKHVAKIKVDEEGSTAAAATVVFSFRSARPAEPTKFECNHPFMFLIYDNTAKAVLFTGIYRDPKTQK</sequence>
<organism evidence="6 7">
    <name type="scientific">Musca domestica</name>
    <name type="common">House fly</name>
    <dbReference type="NCBI Taxonomy" id="7370"/>
    <lineage>
        <taxon>Eukaryota</taxon>
        <taxon>Metazoa</taxon>
        <taxon>Ecdysozoa</taxon>
        <taxon>Arthropoda</taxon>
        <taxon>Hexapoda</taxon>
        <taxon>Insecta</taxon>
        <taxon>Pterygota</taxon>
        <taxon>Neoptera</taxon>
        <taxon>Endopterygota</taxon>
        <taxon>Diptera</taxon>
        <taxon>Brachycera</taxon>
        <taxon>Muscomorpha</taxon>
        <taxon>Muscoidea</taxon>
        <taxon>Muscidae</taxon>
        <taxon>Musca</taxon>
    </lineage>
</organism>
<dbReference type="CDD" id="cd19594">
    <property type="entry name" value="serpin_crustaceans_chelicerates_insects"/>
    <property type="match status" value="1"/>
</dbReference>
<evidence type="ECO:0000256" key="4">
    <source>
        <dbReference type="SAM" id="SignalP"/>
    </source>
</evidence>
<dbReference type="Gene3D" id="3.30.497.10">
    <property type="entry name" value="Antithrombin, subunit I, domain 2"/>
    <property type="match status" value="1"/>
</dbReference>
<keyword evidence="6" id="KW-1185">Reference proteome</keyword>
<dbReference type="InterPro" id="IPR023796">
    <property type="entry name" value="Serpin_dom"/>
</dbReference>
<dbReference type="PANTHER" id="PTHR11461">
    <property type="entry name" value="SERINE PROTEASE INHIBITOR, SERPIN"/>
    <property type="match status" value="1"/>
</dbReference>
<dbReference type="PANTHER" id="PTHR11461:SF278">
    <property type="entry name" value="SERINE PROTEASE INHIBITOR 88EA"/>
    <property type="match status" value="1"/>
</dbReference>
<accession>A0ABM3UKU6</accession>
<keyword evidence="2 7" id="KW-0722">Serine protease inhibitor</keyword>
<dbReference type="Proteomes" id="UP001652621">
    <property type="component" value="Unplaced"/>
</dbReference>
<proteinExistence type="inferred from homology"/>
<evidence type="ECO:0000256" key="2">
    <source>
        <dbReference type="ARBA" id="ARBA00022900"/>
    </source>
</evidence>
<dbReference type="InterPro" id="IPR000215">
    <property type="entry name" value="Serpin_fam"/>
</dbReference>
<evidence type="ECO:0000313" key="7">
    <source>
        <dbReference type="RefSeq" id="XP_058974152.1"/>
    </source>
</evidence>
<evidence type="ECO:0000256" key="1">
    <source>
        <dbReference type="ARBA" id="ARBA00022690"/>
    </source>
</evidence>
<dbReference type="GeneID" id="101893554"/>
<reference evidence="7" key="1">
    <citation type="submission" date="2025-08" db="UniProtKB">
        <authorList>
            <consortium name="RefSeq"/>
        </authorList>
    </citation>
    <scope>IDENTIFICATION</scope>
    <source>
        <strain evidence="7">Aabys</strain>
        <tissue evidence="7">Whole body</tissue>
    </source>
</reference>
<dbReference type="RefSeq" id="XP_058974152.1">
    <property type="nucleotide sequence ID" value="XM_059118169.1"/>
</dbReference>
<feature type="domain" description="Serpin" evidence="5">
    <location>
        <begin position="49"/>
        <end position="418"/>
    </location>
</feature>
<dbReference type="InterPro" id="IPR023795">
    <property type="entry name" value="Serpin_CS"/>
</dbReference>
<evidence type="ECO:0000313" key="6">
    <source>
        <dbReference type="Proteomes" id="UP001652621"/>
    </source>
</evidence>
<dbReference type="GO" id="GO:0004867">
    <property type="term" value="F:serine-type endopeptidase inhibitor activity"/>
    <property type="evidence" value="ECO:0007669"/>
    <property type="project" value="UniProtKB-KW"/>
</dbReference>
<evidence type="ECO:0000256" key="3">
    <source>
        <dbReference type="RuleBase" id="RU000411"/>
    </source>
</evidence>
<dbReference type="InterPro" id="IPR042185">
    <property type="entry name" value="Serpin_sf_2"/>
</dbReference>
<dbReference type="Gene3D" id="2.30.39.10">
    <property type="entry name" value="Alpha-1-antitrypsin, domain 1"/>
    <property type="match status" value="1"/>
</dbReference>